<evidence type="ECO:0000256" key="3">
    <source>
        <dbReference type="ARBA" id="ARBA00022730"/>
    </source>
</evidence>
<comment type="similarity">
    <text evidence="5">Belongs to the DarP family.</text>
</comment>
<evidence type="ECO:0000313" key="7">
    <source>
        <dbReference type="EMBL" id="ASM78374.1"/>
    </source>
</evidence>
<dbReference type="Gene3D" id="1.10.60.30">
    <property type="entry name" value="PSPTO4464-like domains"/>
    <property type="match status" value="2"/>
</dbReference>
<comment type="subcellular location">
    <subcellularLocation>
        <location evidence="5">Cytoplasm</location>
    </subcellularLocation>
    <text evidence="5">Associates with late stage pre-50S ribosomal subunits.</text>
</comment>
<dbReference type="AlphaFoldDB" id="A0A221KH52"/>
<evidence type="ECO:0000256" key="6">
    <source>
        <dbReference type="SAM" id="MobiDB-lite"/>
    </source>
</evidence>
<dbReference type="Proteomes" id="UP000199729">
    <property type="component" value="Chromosome"/>
</dbReference>
<dbReference type="NCBIfam" id="NF003593">
    <property type="entry name" value="PRK05255.1-1"/>
    <property type="match status" value="1"/>
</dbReference>
<keyword evidence="3 5" id="KW-0699">rRNA-binding</keyword>
<feature type="region of interest" description="Disordered" evidence="6">
    <location>
        <begin position="183"/>
        <end position="206"/>
    </location>
</feature>
<dbReference type="GO" id="GO:0005829">
    <property type="term" value="C:cytosol"/>
    <property type="evidence" value="ECO:0007669"/>
    <property type="project" value="TreeGrafter"/>
</dbReference>
<dbReference type="HAMAP" id="MF_00765">
    <property type="entry name" value="DarP"/>
    <property type="match status" value="1"/>
</dbReference>
<reference evidence="7 8" key="1">
    <citation type="submission" date="2017-07" db="EMBL/GenBank/DDBJ databases">
        <title>Complete Genome Sequence of the cosmetic ferment Vitreoscilla filiformis (ATCC15551).</title>
        <authorList>
            <person name="Contreras S."/>
            <person name="Sagory-Zalkind P."/>
            <person name="Blanquart H."/>
            <person name="Iltis A."/>
            <person name="Morand S.C."/>
        </authorList>
    </citation>
    <scope>NUCLEOTIDE SEQUENCE [LARGE SCALE GENOMIC DNA]</scope>
    <source>
        <strain evidence="7 8">ATCC 15551</strain>
    </source>
</reference>
<dbReference type="GO" id="GO:0019843">
    <property type="term" value="F:rRNA binding"/>
    <property type="evidence" value="ECO:0007669"/>
    <property type="project" value="UniProtKB-UniRule"/>
</dbReference>
<organism evidence="7 8">
    <name type="scientific">Vitreoscilla filiformis</name>
    <dbReference type="NCBI Taxonomy" id="63"/>
    <lineage>
        <taxon>Bacteria</taxon>
        <taxon>Pseudomonadati</taxon>
        <taxon>Pseudomonadota</taxon>
        <taxon>Betaproteobacteria</taxon>
        <taxon>Neisseriales</taxon>
        <taxon>Neisseriaceae</taxon>
        <taxon>Vitreoscilla</taxon>
    </lineage>
</organism>
<dbReference type="PIRSF" id="PIRSF016183">
    <property type="entry name" value="UCP016183"/>
    <property type="match status" value="1"/>
</dbReference>
<gene>
    <name evidence="5" type="primary">darP</name>
    <name evidence="7" type="ORF">VITFI_CDS2597</name>
</gene>
<proteinExistence type="inferred from homology"/>
<keyword evidence="4 5" id="KW-0694">RNA-binding</keyword>
<feature type="region of interest" description="Disordered" evidence="6">
    <location>
        <begin position="1"/>
        <end position="26"/>
    </location>
</feature>
<evidence type="ECO:0000256" key="2">
    <source>
        <dbReference type="ARBA" id="ARBA00022517"/>
    </source>
</evidence>
<sequence length="206" mass="23858">MPFMRRAPPFPQDPEFDDEAGRPSKSALKRQMHELQTLGEELTRLPDSRIVPLNLPESLLDALAEFHRTRSFEGKRRQLQYVGKLMRHVDPEPIREAIAAFKLGSAKDTLRLHEAERWREELLAQDDALTRWMSEHPNTDAQALRSLVRAARKDSTAATVEQRHARAYRELFQLIKSTLAEANTESISDDIPEDHEEDARHDHRRP</sequence>
<keyword evidence="1 5" id="KW-0963">Cytoplasm</keyword>
<name>A0A221KH52_VITFI</name>
<dbReference type="PANTHER" id="PTHR38101">
    <property type="entry name" value="UPF0307 PROTEIN YJGA"/>
    <property type="match status" value="1"/>
</dbReference>
<comment type="function">
    <text evidence="5">Member of a network of 50S ribosomal subunit biogenesis factors which assembles along the 30S-50S interface, preventing incorrect 23S rRNA structures from forming. Promotes peptidyl transferase center (PTC) maturation.</text>
</comment>
<dbReference type="GO" id="GO:0043022">
    <property type="term" value="F:ribosome binding"/>
    <property type="evidence" value="ECO:0007669"/>
    <property type="project" value="UniProtKB-UniRule"/>
</dbReference>
<evidence type="ECO:0000313" key="8">
    <source>
        <dbReference type="Proteomes" id="UP000199729"/>
    </source>
</evidence>
<evidence type="ECO:0000256" key="1">
    <source>
        <dbReference type="ARBA" id="ARBA00022490"/>
    </source>
</evidence>
<dbReference type="PANTHER" id="PTHR38101:SF1">
    <property type="entry name" value="UPF0307 PROTEIN YJGA"/>
    <property type="match status" value="1"/>
</dbReference>
<dbReference type="InterPro" id="IPR006839">
    <property type="entry name" value="DarP"/>
</dbReference>
<dbReference type="Pfam" id="PF04751">
    <property type="entry name" value="DarP"/>
    <property type="match status" value="1"/>
</dbReference>
<evidence type="ECO:0000256" key="5">
    <source>
        <dbReference type="HAMAP-Rule" id="MF_00765"/>
    </source>
</evidence>
<accession>A0A221KH52</accession>
<protein>
    <recommendedName>
        <fullName evidence="5">Dual-action ribosomal maturation protein DarP</fullName>
    </recommendedName>
    <alternativeName>
        <fullName evidence="5">Large ribosomal subunit assembly factor DarP</fullName>
    </alternativeName>
</protein>
<feature type="compositionally biased region" description="Basic and acidic residues" evidence="6">
    <location>
        <begin position="197"/>
        <end position="206"/>
    </location>
</feature>
<dbReference type="EMBL" id="CP022423">
    <property type="protein sequence ID" value="ASM78374.1"/>
    <property type="molecule type" value="Genomic_DNA"/>
</dbReference>
<evidence type="ECO:0000256" key="4">
    <source>
        <dbReference type="ARBA" id="ARBA00022884"/>
    </source>
</evidence>
<keyword evidence="2 5" id="KW-0690">Ribosome biogenesis</keyword>
<keyword evidence="8" id="KW-1185">Reference proteome</keyword>
<dbReference type="CDD" id="cd16331">
    <property type="entry name" value="YjgA-like"/>
    <property type="match status" value="1"/>
</dbReference>
<dbReference type="GO" id="GO:1902626">
    <property type="term" value="P:assembly of large subunit precursor of preribosome"/>
    <property type="evidence" value="ECO:0007669"/>
    <property type="project" value="UniProtKB-UniRule"/>
</dbReference>
<dbReference type="KEGG" id="vff:VITFI_CDS2597"/>
<dbReference type="InterPro" id="IPR023153">
    <property type="entry name" value="DarP_sf"/>
</dbReference>
<dbReference type="SUPFAM" id="SSF158710">
    <property type="entry name" value="PSPTO4464-like"/>
    <property type="match status" value="1"/>
</dbReference>
<feature type="compositionally biased region" description="Acidic residues" evidence="6">
    <location>
        <begin position="187"/>
        <end position="196"/>
    </location>
</feature>